<protein>
    <submittedName>
        <fullName evidence="1">Uncharacterized protein</fullName>
    </submittedName>
</protein>
<dbReference type="RefSeq" id="WP_141400245.1">
    <property type="nucleotide sequence ID" value="NZ_OCMY01000001.1"/>
</dbReference>
<dbReference type="Proteomes" id="UP000219271">
    <property type="component" value="Unassembled WGS sequence"/>
</dbReference>
<proteinExistence type="predicted"/>
<gene>
    <name evidence="1" type="ORF">SAMN06273570_3236</name>
</gene>
<sequence length="71" mass="7010">MADIQHSSLTGVDLHECKGAASATAGQFLIANGNGTATFQALSSVPASVTVNGITLAALIARIVALESKAG</sequence>
<dbReference type="EMBL" id="OCMY01000001">
    <property type="protein sequence ID" value="SOD38803.1"/>
    <property type="molecule type" value="Genomic_DNA"/>
</dbReference>
<organism evidence="1 2">
    <name type="scientific">Candidatus Pantoea floridensis</name>
    <dbReference type="NCBI Taxonomy" id="1938870"/>
    <lineage>
        <taxon>Bacteria</taxon>
        <taxon>Pseudomonadati</taxon>
        <taxon>Pseudomonadota</taxon>
        <taxon>Gammaproteobacteria</taxon>
        <taxon>Enterobacterales</taxon>
        <taxon>Erwiniaceae</taxon>
        <taxon>Pantoea</taxon>
    </lineage>
</organism>
<evidence type="ECO:0000313" key="2">
    <source>
        <dbReference type="Proteomes" id="UP000219271"/>
    </source>
</evidence>
<evidence type="ECO:0000313" key="1">
    <source>
        <dbReference type="EMBL" id="SOD38803.1"/>
    </source>
</evidence>
<dbReference type="AlphaFoldDB" id="A0A286BXC0"/>
<reference evidence="2" key="1">
    <citation type="submission" date="2017-09" db="EMBL/GenBank/DDBJ databases">
        <authorList>
            <person name="Varghese N."/>
            <person name="Submissions S."/>
        </authorList>
    </citation>
    <scope>NUCLEOTIDE SEQUENCE [LARGE SCALE GENOMIC DNA]</scope>
    <source>
        <strain evidence="2">JKS000234</strain>
    </source>
</reference>
<accession>A0A286BXC0</accession>
<keyword evidence="2" id="KW-1185">Reference proteome</keyword>
<name>A0A286BXC0_9GAMM</name>